<proteinExistence type="predicted"/>
<dbReference type="InterPro" id="IPR043733">
    <property type="entry name" value="DUF5677"/>
</dbReference>
<dbReference type="EMBL" id="RQFM01000007">
    <property type="protein sequence ID" value="TGK89976.1"/>
    <property type="molecule type" value="Genomic_DNA"/>
</dbReference>
<keyword evidence="4" id="KW-1185">Reference proteome</keyword>
<dbReference type="AlphaFoldDB" id="A0A4R9INL1"/>
<protein>
    <submittedName>
        <fullName evidence="1">Uncharacterized protein</fullName>
    </submittedName>
</protein>
<dbReference type="Pfam" id="PF18928">
    <property type="entry name" value="DUF5677"/>
    <property type="match status" value="1"/>
</dbReference>
<evidence type="ECO:0000313" key="4">
    <source>
        <dbReference type="Proteomes" id="UP000297918"/>
    </source>
</evidence>
<evidence type="ECO:0000313" key="3">
    <source>
        <dbReference type="Proteomes" id="UP000297394"/>
    </source>
</evidence>
<dbReference type="Proteomes" id="UP000297918">
    <property type="component" value="Unassembled WGS sequence"/>
</dbReference>
<reference evidence="1 3" key="2">
    <citation type="journal article" date="2019" name="PLoS Negl. Trop. Dis.">
        <title>Revisiting the worldwide diversity of Leptospira species in the environment.</title>
        <authorList>
            <person name="Vincent A.T."/>
            <person name="Schiettekatte O."/>
            <person name="Bourhy P."/>
            <person name="Veyrier F.J."/>
            <person name="Picardeau M."/>
        </authorList>
    </citation>
    <scope>NUCLEOTIDE SEQUENCE [LARGE SCALE GENOMIC DNA]</scope>
    <source>
        <strain evidence="1 3">201800280</strain>
        <strain evidence="2">201800281</strain>
    </source>
</reference>
<evidence type="ECO:0000313" key="2">
    <source>
        <dbReference type="EMBL" id="TGK92199.1"/>
    </source>
</evidence>
<name>A0A4R9INL1_9LEPT</name>
<comment type="caution">
    <text evidence="1">The sequence shown here is derived from an EMBL/GenBank/DDBJ whole genome shotgun (WGS) entry which is preliminary data.</text>
</comment>
<sequence>MNSLQEAFNQALDEHLSLSNVAVSRIRQALNEVGIQLTEQQLTDLSDDLQKEGIESFTLDLNDEQLQTSGKTEAELHGIVINALDLEAIQEEEPLPDFEKSITVDIKKSVDVISADIHKELVEDQSNNIAYRVQSHDQIRESIQTEFQFALDRLQSMITVCIEVALDIINLGHGRGIVNMSATKFDALSRLFARSCQVSEETLLLLQSGFADGAQARWRTLHELTVVLSILAKADDETSKRYLEYSIIEDSNELLSYNDYCKFYGLPPIPEIKFQENQRLRDASIAQYGPEFTKAYGWVAKLIPKKRIQFDDLESYADLKHDHHFYKLASYNTHAGTKGLLYNLSFDHEKKLIFGRSVLGIQLPLYILSRSLLMCSTSFFHLFPSVDHLVSIRVLQLFAEEIRQFLARKL</sequence>
<reference evidence="2" key="1">
    <citation type="submission" date="2018-10" db="EMBL/GenBank/DDBJ databases">
        <authorList>
            <person name="Vincent A.T."/>
            <person name="Schiettekatte O."/>
            <person name="Bourhy P."/>
            <person name="Veyrier F.J."/>
            <person name="Picardeau M."/>
        </authorList>
    </citation>
    <scope>NUCLEOTIDE SEQUENCE</scope>
    <source>
        <strain evidence="2">201800281</strain>
    </source>
</reference>
<evidence type="ECO:0000313" key="1">
    <source>
        <dbReference type="EMBL" id="TGK89976.1"/>
    </source>
</evidence>
<gene>
    <name evidence="1" type="ORF">EHQ23_02345</name>
    <name evidence="2" type="ORF">EHQ26_09490</name>
</gene>
<accession>A0A4R9INL1</accession>
<dbReference type="RefSeq" id="WP_135747780.1">
    <property type="nucleotide sequence ID" value="NZ_RQFL01000022.1"/>
</dbReference>
<dbReference type="OrthoDB" id="7531258at2"/>
<organism evidence="1 3">
    <name type="scientific">Leptospira bourretii</name>
    <dbReference type="NCBI Taxonomy" id="2484962"/>
    <lineage>
        <taxon>Bacteria</taxon>
        <taxon>Pseudomonadati</taxon>
        <taxon>Spirochaetota</taxon>
        <taxon>Spirochaetia</taxon>
        <taxon>Leptospirales</taxon>
        <taxon>Leptospiraceae</taxon>
        <taxon>Leptospira</taxon>
    </lineage>
</organism>
<dbReference type="Proteomes" id="UP000297394">
    <property type="component" value="Unassembled WGS sequence"/>
</dbReference>
<dbReference type="EMBL" id="RQFL01000022">
    <property type="protein sequence ID" value="TGK92199.1"/>
    <property type="molecule type" value="Genomic_DNA"/>
</dbReference>